<protein>
    <submittedName>
        <fullName evidence="1">Uncharacterized protein</fullName>
    </submittedName>
</protein>
<name>A0AA88MLU2_TACVA</name>
<comment type="caution">
    <text evidence="1">The sequence shown here is derived from an EMBL/GenBank/DDBJ whole genome shotgun (WGS) entry which is preliminary data.</text>
</comment>
<gene>
    <name evidence="1" type="ORF">Q7C36_012774</name>
</gene>
<proteinExistence type="predicted"/>
<evidence type="ECO:0000313" key="2">
    <source>
        <dbReference type="Proteomes" id="UP001187315"/>
    </source>
</evidence>
<dbReference type="Proteomes" id="UP001187315">
    <property type="component" value="Unassembled WGS sequence"/>
</dbReference>
<organism evidence="1 2">
    <name type="scientific">Tachysurus vachellii</name>
    <name type="common">Darkbarbel catfish</name>
    <name type="synonym">Pelteobagrus vachellii</name>
    <dbReference type="NCBI Taxonomy" id="175792"/>
    <lineage>
        <taxon>Eukaryota</taxon>
        <taxon>Metazoa</taxon>
        <taxon>Chordata</taxon>
        <taxon>Craniata</taxon>
        <taxon>Vertebrata</taxon>
        <taxon>Euteleostomi</taxon>
        <taxon>Actinopterygii</taxon>
        <taxon>Neopterygii</taxon>
        <taxon>Teleostei</taxon>
        <taxon>Ostariophysi</taxon>
        <taxon>Siluriformes</taxon>
        <taxon>Bagridae</taxon>
        <taxon>Tachysurus</taxon>
    </lineage>
</organism>
<accession>A0AA88MLU2</accession>
<dbReference type="EMBL" id="JAVHJS010000012">
    <property type="protein sequence ID" value="KAK2841195.1"/>
    <property type="molecule type" value="Genomic_DNA"/>
</dbReference>
<dbReference type="AlphaFoldDB" id="A0AA88MLU2"/>
<sequence>MSQRARRAKLQRFFLASSAIPVPVPERKPSSHEHCVCVRGVSVFSGRGNIKRKWCNGIVSGAFEPEEKVEGLK</sequence>
<evidence type="ECO:0000313" key="1">
    <source>
        <dbReference type="EMBL" id="KAK2841195.1"/>
    </source>
</evidence>
<keyword evidence="2" id="KW-1185">Reference proteome</keyword>
<reference evidence="1" key="1">
    <citation type="submission" date="2023-08" db="EMBL/GenBank/DDBJ databases">
        <title>Pelteobagrus vachellii genome.</title>
        <authorList>
            <person name="Liu H."/>
        </authorList>
    </citation>
    <scope>NUCLEOTIDE SEQUENCE</scope>
    <source>
        <strain evidence="1">PRFRI_2022a</strain>
        <tissue evidence="1">Muscle</tissue>
    </source>
</reference>